<dbReference type="Gene3D" id="3.40.50.12580">
    <property type="match status" value="1"/>
</dbReference>
<reference evidence="1 2" key="1">
    <citation type="submission" date="2018-08" db="EMBL/GenBank/DDBJ databases">
        <title>A genome reference for cultivated species of the human gut microbiota.</title>
        <authorList>
            <person name="Zou Y."/>
            <person name="Xue W."/>
            <person name="Luo G."/>
        </authorList>
    </citation>
    <scope>NUCLEOTIDE SEQUENCE [LARGE SCALE GENOMIC DNA]</scope>
    <source>
        <strain evidence="1 2">AF14-49</strain>
    </source>
</reference>
<dbReference type="SUPFAM" id="SSF53756">
    <property type="entry name" value="UDP-Glycosyltransferase/glycogen phosphorylase"/>
    <property type="match status" value="1"/>
</dbReference>
<dbReference type="AlphaFoldDB" id="A0A412X1R7"/>
<dbReference type="Pfam" id="PF05159">
    <property type="entry name" value="Capsule_synth"/>
    <property type="match status" value="1"/>
</dbReference>
<evidence type="ECO:0000313" key="1">
    <source>
        <dbReference type="EMBL" id="RGV34355.1"/>
    </source>
</evidence>
<organism evidence="1 2">
    <name type="scientific">Butyricimonas virosa</name>
    <dbReference type="NCBI Taxonomy" id="544645"/>
    <lineage>
        <taxon>Bacteria</taxon>
        <taxon>Pseudomonadati</taxon>
        <taxon>Bacteroidota</taxon>
        <taxon>Bacteroidia</taxon>
        <taxon>Bacteroidales</taxon>
        <taxon>Odoribacteraceae</taxon>
        <taxon>Butyricimonas</taxon>
    </lineage>
</organism>
<dbReference type="Proteomes" id="UP000283589">
    <property type="component" value="Unassembled WGS sequence"/>
</dbReference>
<gene>
    <name evidence="1" type="ORF">DWW18_08555</name>
</gene>
<evidence type="ECO:0008006" key="3">
    <source>
        <dbReference type="Google" id="ProtNLM"/>
    </source>
</evidence>
<dbReference type="InterPro" id="IPR043148">
    <property type="entry name" value="TagF_C"/>
</dbReference>
<comment type="caution">
    <text evidence="1">The sequence shown here is derived from an EMBL/GenBank/DDBJ whole genome shotgun (WGS) entry which is preliminary data.</text>
</comment>
<sequence>MAIGRRILFVENRYRTYFWEEMANRLEKDGHEIYFIVENHAFVPKRKNVYVIPYPVRKNLNEINSRIEFEKIKCSDRAINYFELTSSNHYEYYYEQIKAYIIKIKPDIVFGESTAFHELLTIEICKGDNILYLHPSSCRYPVGRFSFYKYDTLEPYGGSEEVLSEMNAMEIVNNIVRRAIVPDYMKKKKVKFSTRYARLKELIKLTLAYYGGERYDTPSPIVKYFLEKRKKQNILRWNELANNQLKKIELSVFKILYPLQMQPEANLDVWGRKCNNQLQVIKNIIQETDERIYLVVKPNPKSKYELSSELIDYIQQEERIIVVHHDVRMNEIFPKVDMVITVTGTITMECIWANKPVVTLVRTLYNDVANAIFLEKFNDLQLCIDMVRKNEFPCIDDKQKVAFLNRITRTSFAGMPYEINMDENNLEQCKIAFEKVLQV</sequence>
<accession>A0A412X1R7</accession>
<dbReference type="GO" id="GO:0000271">
    <property type="term" value="P:polysaccharide biosynthetic process"/>
    <property type="evidence" value="ECO:0007669"/>
    <property type="project" value="InterPro"/>
</dbReference>
<dbReference type="InterPro" id="IPR007833">
    <property type="entry name" value="Capsule_polysaccharide_synth"/>
</dbReference>
<name>A0A412X1R7_9BACT</name>
<evidence type="ECO:0000313" key="2">
    <source>
        <dbReference type="Proteomes" id="UP000283589"/>
    </source>
</evidence>
<proteinExistence type="predicted"/>
<protein>
    <recommendedName>
        <fullName evidence="3">Capsular biosynthesis protein</fullName>
    </recommendedName>
</protein>
<dbReference type="GO" id="GO:0015774">
    <property type="term" value="P:polysaccharide transport"/>
    <property type="evidence" value="ECO:0007669"/>
    <property type="project" value="InterPro"/>
</dbReference>
<dbReference type="RefSeq" id="WP_118259976.1">
    <property type="nucleotide sequence ID" value="NZ_CALBWO010000029.1"/>
</dbReference>
<dbReference type="EMBL" id="QRZA01000008">
    <property type="protein sequence ID" value="RGV34355.1"/>
    <property type="molecule type" value="Genomic_DNA"/>
</dbReference>